<feature type="domain" description="CAAX prenyl protease 2/Lysostaphin resistance protein A-like" evidence="2">
    <location>
        <begin position="98"/>
        <end position="185"/>
    </location>
</feature>
<feature type="transmembrane region" description="Helical" evidence="1">
    <location>
        <begin position="171"/>
        <end position="191"/>
    </location>
</feature>
<keyword evidence="1" id="KW-1133">Transmembrane helix</keyword>
<protein>
    <submittedName>
        <fullName evidence="3">Abortive infection protein</fullName>
    </submittedName>
</protein>
<name>A3MS83_PYRCJ</name>
<evidence type="ECO:0000256" key="1">
    <source>
        <dbReference type="SAM" id="Phobius"/>
    </source>
</evidence>
<dbReference type="OrthoDB" id="28619at2157"/>
<dbReference type="GO" id="GO:0004175">
    <property type="term" value="F:endopeptidase activity"/>
    <property type="evidence" value="ECO:0007669"/>
    <property type="project" value="UniProtKB-ARBA"/>
</dbReference>
<proteinExistence type="predicted"/>
<dbReference type="InterPro" id="IPR052710">
    <property type="entry name" value="CAAX_protease"/>
</dbReference>
<evidence type="ECO:0000313" key="3">
    <source>
        <dbReference type="EMBL" id="ABO07500.1"/>
    </source>
</evidence>
<organism evidence="3 4">
    <name type="scientific">Pyrobaculum calidifontis (strain DSM 21063 / JCM 11548 / VA1)</name>
    <dbReference type="NCBI Taxonomy" id="410359"/>
    <lineage>
        <taxon>Archaea</taxon>
        <taxon>Thermoproteota</taxon>
        <taxon>Thermoprotei</taxon>
        <taxon>Thermoproteales</taxon>
        <taxon>Thermoproteaceae</taxon>
        <taxon>Pyrobaculum</taxon>
    </lineage>
</organism>
<feature type="transmembrane region" description="Helical" evidence="1">
    <location>
        <begin position="59"/>
        <end position="80"/>
    </location>
</feature>
<dbReference type="EMBL" id="CP000561">
    <property type="protein sequence ID" value="ABO07500.1"/>
    <property type="molecule type" value="Genomic_DNA"/>
</dbReference>
<sequence>MRTAVVALLPPLALMAGGVAAMYTPKCGLAAAITVAYLVMTPLAYYARPYVARNLRHVAVAAFSMAALWALQYALAPLLSQYDVTNLIVSMLSTCDKWKIYLTLSAIVLAPAAEEALFRGILFQELEKRAGLAVAYVGSALAFAAAHGFPALIPLYFAYGLVLTHAFRGGGFLFATLLHGVNNLLALYPILQ</sequence>
<accession>A3MS83</accession>
<feature type="transmembrane region" description="Helical" evidence="1">
    <location>
        <begin position="100"/>
        <end position="122"/>
    </location>
</feature>
<dbReference type="STRING" id="410359.Pcal_0060"/>
<gene>
    <name evidence="3" type="ordered locus">Pcal_0060</name>
</gene>
<dbReference type="eggNOG" id="arCOG03735">
    <property type="taxonomic scope" value="Archaea"/>
</dbReference>
<dbReference type="GeneID" id="4908559"/>
<keyword evidence="1" id="KW-0812">Transmembrane</keyword>
<dbReference type="KEGG" id="pcl:Pcal_0060"/>
<feature type="transmembrane region" description="Helical" evidence="1">
    <location>
        <begin position="134"/>
        <end position="159"/>
    </location>
</feature>
<dbReference type="InterPro" id="IPR003675">
    <property type="entry name" value="Rce1/LyrA-like_dom"/>
</dbReference>
<keyword evidence="4" id="KW-1185">Reference proteome</keyword>
<reference evidence="3" key="1">
    <citation type="submission" date="2007-02" db="EMBL/GenBank/DDBJ databases">
        <title>Complete sequence of Pyrobaculum calidifontis JCM 11548.</title>
        <authorList>
            <consortium name="US DOE Joint Genome Institute"/>
            <person name="Copeland A."/>
            <person name="Lucas S."/>
            <person name="Lapidus A."/>
            <person name="Barry K."/>
            <person name="Glavina del Rio T."/>
            <person name="Dalin E."/>
            <person name="Tice H."/>
            <person name="Pitluck S."/>
            <person name="Chain P."/>
            <person name="Malfatti S."/>
            <person name="Shin M."/>
            <person name="Vergez L."/>
            <person name="Schmutz J."/>
            <person name="Larimer F."/>
            <person name="Land M."/>
            <person name="Hauser L."/>
            <person name="Kyrpides N."/>
            <person name="Mikhailova N."/>
            <person name="Cozen A.E."/>
            <person name="Fitz-Gibbon S.T."/>
            <person name="House C.H."/>
            <person name="Saltikov C."/>
            <person name="Lowe T.M."/>
            <person name="Richardson P."/>
        </authorList>
    </citation>
    <scope>NUCLEOTIDE SEQUENCE [LARGE SCALE GENOMIC DNA]</scope>
    <source>
        <strain evidence="3">JCM 11548</strain>
    </source>
</reference>
<dbReference type="HOGENOM" id="CLU_1412413_0_0_2"/>
<evidence type="ECO:0000259" key="2">
    <source>
        <dbReference type="Pfam" id="PF02517"/>
    </source>
</evidence>
<dbReference type="AlphaFoldDB" id="A3MS83"/>
<dbReference type="PANTHER" id="PTHR36435:SF1">
    <property type="entry name" value="CAAX AMINO TERMINAL PROTEASE FAMILY PROTEIN"/>
    <property type="match status" value="1"/>
</dbReference>
<keyword evidence="1" id="KW-0472">Membrane</keyword>
<dbReference type="Pfam" id="PF02517">
    <property type="entry name" value="Rce1-like"/>
    <property type="match status" value="1"/>
</dbReference>
<feature type="transmembrane region" description="Helical" evidence="1">
    <location>
        <begin position="30"/>
        <end position="47"/>
    </location>
</feature>
<dbReference type="RefSeq" id="WP_011848757.1">
    <property type="nucleotide sequence ID" value="NC_009073.1"/>
</dbReference>
<evidence type="ECO:0000313" key="4">
    <source>
        <dbReference type="Proteomes" id="UP000001431"/>
    </source>
</evidence>
<dbReference type="GO" id="GO:0080120">
    <property type="term" value="P:CAAX-box protein maturation"/>
    <property type="evidence" value="ECO:0007669"/>
    <property type="project" value="UniProtKB-ARBA"/>
</dbReference>
<dbReference type="PANTHER" id="PTHR36435">
    <property type="entry name" value="SLR1288 PROTEIN"/>
    <property type="match status" value="1"/>
</dbReference>
<dbReference type="Proteomes" id="UP000001431">
    <property type="component" value="Chromosome"/>
</dbReference>